<evidence type="ECO:0000256" key="2">
    <source>
        <dbReference type="SAM" id="Phobius"/>
    </source>
</evidence>
<evidence type="ECO:0000313" key="4">
    <source>
        <dbReference type="RefSeq" id="XP_022828142.1"/>
    </source>
</evidence>
<organism evidence="3 4">
    <name type="scientific">Spodoptera litura</name>
    <name type="common">Asian cotton leafworm</name>
    <dbReference type="NCBI Taxonomy" id="69820"/>
    <lineage>
        <taxon>Eukaryota</taxon>
        <taxon>Metazoa</taxon>
        <taxon>Ecdysozoa</taxon>
        <taxon>Arthropoda</taxon>
        <taxon>Hexapoda</taxon>
        <taxon>Insecta</taxon>
        <taxon>Pterygota</taxon>
        <taxon>Neoptera</taxon>
        <taxon>Endopterygota</taxon>
        <taxon>Lepidoptera</taxon>
        <taxon>Glossata</taxon>
        <taxon>Ditrysia</taxon>
        <taxon>Noctuoidea</taxon>
        <taxon>Noctuidae</taxon>
        <taxon>Amphipyrinae</taxon>
        <taxon>Spodoptera</taxon>
    </lineage>
</organism>
<evidence type="ECO:0000313" key="3">
    <source>
        <dbReference type="Proteomes" id="UP000301870"/>
    </source>
</evidence>
<keyword evidence="3" id="KW-1185">Reference proteome</keyword>
<feature type="transmembrane region" description="Helical" evidence="2">
    <location>
        <begin position="201"/>
        <end position="223"/>
    </location>
</feature>
<keyword evidence="2" id="KW-0812">Transmembrane</keyword>
<accession>A0A9J7EGN1</accession>
<dbReference type="KEGG" id="sliu:111357611"/>
<keyword evidence="2" id="KW-1133">Transmembrane helix</keyword>
<dbReference type="GeneID" id="111357611"/>
<sequence>MTNRFLRGSKSRPHPSVQLCADCTQKLQPNISESRSSVSVPGSLSDIKNHSKNNSCQEANLCQWHIKLIINELNRITKVEEKRLKHLRREKARQVKEAKLIERLIKKEREIQEAEKELEPLPETHYCNILSTTIPCYGPNHSACSSKRDNLRCKPKKIKNKKHKSVARPCFVCAMYDNCYTPVGGRCYHQKDSFNERFSNFCYRICCQFYCCVTVILILGILFTCFC</sequence>
<dbReference type="Proteomes" id="UP000301870">
    <property type="component" value="Chromosome 25"/>
</dbReference>
<dbReference type="OrthoDB" id="7493058at2759"/>
<feature type="coiled-coil region" evidence="1">
    <location>
        <begin position="70"/>
        <end position="117"/>
    </location>
</feature>
<name>A0A9J7EGN1_SPOLT</name>
<proteinExistence type="predicted"/>
<evidence type="ECO:0000256" key="1">
    <source>
        <dbReference type="SAM" id="Coils"/>
    </source>
</evidence>
<protein>
    <submittedName>
        <fullName evidence="4">Uncharacterized protein LOC111357611 isoform X1</fullName>
    </submittedName>
</protein>
<keyword evidence="2" id="KW-0472">Membrane</keyword>
<dbReference type="RefSeq" id="XP_022828142.1">
    <property type="nucleotide sequence ID" value="XM_022972374.1"/>
</dbReference>
<dbReference type="AlphaFoldDB" id="A0A9J7EGN1"/>
<gene>
    <name evidence="4" type="primary">LOC111357611</name>
</gene>
<keyword evidence="1" id="KW-0175">Coiled coil</keyword>
<reference evidence="4" key="1">
    <citation type="submission" date="2025-08" db="UniProtKB">
        <authorList>
            <consortium name="RefSeq"/>
        </authorList>
    </citation>
    <scope>IDENTIFICATION</scope>
    <source>
        <strain evidence="4">Ishihara</strain>
        <tissue evidence="4">Whole body</tissue>
    </source>
</reference>